<gene>
    <name evidence="9" type="ORF">KK062_26295</name>
</gene>
<evidence type="ECO:0000256" key="6">
    <source>
        <dbReference type="PIRSR" id="PIRSR606710-2"/>
    </source>
</evidence>
<evidence type="ECO:0000256" key="4">
    <source>
        <dbReference type="ARBA" id="ARBA00023295"/>
    </source>
</evidence>
<dbReference type="Pfam" id="PF04616">
    <property type="entry name" value="Glyco_hydro_43"/>
    <property type="match status" value="1"/>
</dbReference>
<dbReference type="InterPro" id="IPR006710">
    <property type="entry name" value="Glyco_hydro_43"/>
</dbReference>
<dbReference type="CDD" id="cd18616">
    <property type="entry name" value="GH43_ABN-like"/>
    <property type="match status" value="1"/>
</dbReference>
<evidence type="ECO:0000256" key="5">
    <source>
        <dbReference type="PIRSR" id="PIRSR606710-1"/>
    </source>
</evidence>
<feature type="signal peptide" evidence="8">
    <location>
        <begin position="1"/>
        <end position="20"/>
    </location>
</feature>
<feature type="chain" id="PRO_5042889175" evidence="8">
    <location>
        <begin position="21"/>
        <end position="355"/>
    </location>
</feature>
<dbReference type="Proteomes" id="UP001319080">
    <property type="component" value="Unassembled WGS sequence"/>
</dbReference>
<evidence type="ECO:0000256" key="2">
    <source>
        <dbReference type="ARBA" id="ARBA00009865"/>
    </source>
</evidence>
<feature type="active site" description="Proton acceptor" evidence="5">
    <location>
        <position position="51"/>
    </location>
</feature>
<keyword evidence="4 7" id="KW-0326">Glycosidase</keyword>
<protein>
    <submittedName>
        <fullName evidence="9">Family 43 glycosylhydrolase</fullName>
    </submittedName>
</protein>
<dbReference type="InterPro" id="IPR050727">
    <property type="entry name" value="GH43_arabinanases"/>
</dbReference>
<dbReference type="GO" id="GO:0005975">
    <property type="term" value="P:carbohydrate metabolic process"/>
    <property type="evidence" value="ECO:0007669"/>
    <property type="project" value="InterPro"/>
</dbReference>
<dbReference type="AlphaFoldDB" id="A0AAP2GT35"/>
<dbReference type="RefSeq" id="WP_254087348.1">
    <property type="nucleotide sequence ID" value="NZ_JAHESE010000040.1"/>
</dbReference>
<sequence length="355" mass="39759">MKFIKNICMAFLLMACFMQCKNNPDAEVDEGEGDIPEGHYKNPVFIPTFADPTVIKANDGYFYAYATEDGWDYGKPAHIVPVIRSRDLVTWEFVRDAFDTKPAWKNPAFVWAPDINHINGKYYLYYSLSLWDDPNPGIGLAVSDSPAGPFEDRGKILLSDEVGVKNSIDPFYYEEGDKKYLFWGSFRGIYGISLTADGTAITGDKFQIAGDWMEGTYIVKRNNYYYLFGSNGHCCLGRETPYNVMIGRASSIEGPYTNQQGQSLLTHTGNAFLKGDPSPGVTTGFAGPGHNAEIITDEEGTDWFLYHAVDKSRPLLPNGATRRPLMLDRIDWVNDWPQIANTAPSDTAQRKPKTE</sequence>
<dbReference type="EMBL" id="JAHESE010000040">
    <property type="protein sequence ID" value="MBT1711779.1"/>
    <property type="molecule type" value="Genomic_DNA"/>
</dbReference>
<name>A0AAP2GT35_9BACT</name>
<dbReference type="PROSITE" id="PS51257">
    <property type="entry name" value="PROKAR_LIPOPROTEIN"/>
    <property type="match status" value="1"/>
</dbReference>
<accession>A0AAP2GT35</accession>
<comment type="pathway">
    <text evidence="1">Glycan metabolism; L-arabinan degradation.</text>
</comment>
<organism evidence="9 10">
    <name type="scientific">Dawidia cretensis</name>
    <dbReference type="NCBI Taxonomy" id="2782350"/>
    <lineage>
        <taxon>Bacteria</taxon>
        <taxon>Pseudomonadati</taxon>
        <taxon>Bacteroidota</taxon>
        <taxon>Cytophagia</taxon>
        <taxon>Cytophagales</taxon>
        <taxon>Chryseotaleaceae</taxon>
        <taxon>Dawidia</taxon>
    </lineage>
</organism>
<feature type="site" description="Important for catalytic activity, responsible for pKa modulation of the active site Glu and correct orientation of both the proton donor and substrate" evidence="6">
    <location>
        <position position="169"/>
    </location>
</feature>
<evidence type="ECO:0000256" key="7">
    <source>
        <dbReference type="RuleBase" id="RU361187"/>
    </source>
</evidence>
<comment type="caution">
    <text evidence="9">The sequence shown here is derived from an EMBL/GenBank/DDBJ whole genome shotgun (WGS) entry which is preliminary data.</text>
</comment>
<dbReference type="PANTHER" id="PTHR43301:SF3">
    <property type="entry name" value="ARABINAN ENDO-1,5-ALPHA-L-ARABINOSIDASE A-RELATED"/>
    <property type="match status" value="1"/>
</dbReference>
<evidence type="ECO:0000313" key="9">
    <source>
        <dbReference type="EMBL" id="MBT1711779.1"/>
    </source>
</evidence>
<dbReference type="GO" id="GO:0004553">
    <property type="term" value="F:hydrolase activity, hydrolyzing O-glycosyl compounds"/>
    <property type="evidence" value="ECO:0007669"/>
    <property type="project" value="InterPro"/>
</dbReference>
<dbReference type="SUPFAM" id="SSF75005">
    <property type="entry name" value="Arabinanase/levansucrase/invertase"/>
    <property type="match status" value="1"/>
</dbReference>
<evidence type="ECO:0000256" key="3">
    <source>
        <dbReference type="ARBA" id="ARBA00022801"/>
    </source>
</evidence>
<dbReference type="InterPro" id="IPR023296">
    <property type="entry name" value="Glyco_hydro_beta-prop_sf"/>
</dbReference>
<dbReference type="Gene3D" id="2.115.10.20">
    <property type="entry name" value="Glycosyl hydrolase domain, family 43"/>
    <property type="match status" value="1"/>
</dbReference>
<reference evidence="9 10" key="1">
    <citation type="submission" date="2021-05" db="EMBL/GenBank/DDBJ databases">
        <title>A Polyphasic approach of four new species of the genus Ohtaekwangia: Ohtaekwangia histidinii sp. nov., Ohtaekwangia cretensis sp. nov., Ohtaekwangia indiensis sp. nov., Ohtaekwangia reichenbachii sp. nov. from diverse environment.</title>
        <authorList>
            <person name="Octaviana S."/>
        </authorList>
    </citation>
    <scope>NUCLEOTIDE SEQUENCE [LARGE SCALE GENOMIC DNA]</scope>
    <source>
        <strain evidence="9 10">PWU5</strain>
    </source>
</reference>
<evidence type="ECO:0000256" key="1">
    <source>
        <dbReference type="ARBA" id="ARBA00004834"/>
    </source>
</evidence>
<dbReference type="PANTHER" id="PTHR43301">
    <property type="entry name" value="ARABINAN ENDO-1,5-ALPHA-L-ARABINOSIDASE"/>
    <property type="match status" value="1"/>
</dbReference>
<evidence type="ECO:0000256" key="8">
    <source>
        <dbReference type="SAM" id="SignalP"/>
    </source>
</evidence>
<keyword evidence="8" id="KW-0732">Signal</keyword>
<keyword evidence="3 7" id="KW-0378">Hydrolase</keyword>
<proteinExistence type="inferred from homology"/>
<comment type="similarity">
    <text evidence="2 7">Belongs to the glycosyl hydrolase 43 family.</text>
</comment>
<feature type="active site" description="Proton donor" evidence="5">
    <location>
        <position position="214"/>
    </location>
</feature>
<evidence type="ECO:0000313" key="10">
    <source>
        <dbReference type="Proteomes" id="UP001319080"/>
    </source>
</evidence>
<keyword evidence="10" id="KW-1185">Reference proteome</keyword>